<dbReference type="EMBL" id="BARV01005543">
    <property type="protein sequence ID" value="GAI15999.1"/>
    <property type="molecule type" value="Genomic_DNA"/>
</dbReference>
<accession>X1NBH3</accession>
<feature type="non-terminal residue" evidence="1">
    <location>
        <position position="83"/>
    </location>
</feature>
<evidence type="ECO:0000313" key="1">
    <source>
        <dbReference type="EMBL" id="GAI15999.1"/>
    </source>
</evidence>
<sequence length="83" mass="9445">MTAIDKEDLGYYKVMGELYREAIGLSKELEGTSQPGTFSDWMYFHRGRLSLASRPWSPAIAVELSKSAEKDDNARQEKVEDNE</sequence>
<comment type="caution">
    <text evidence="1">The sequence shown here is derived from an EMBL/GenBank/DDBJ whole genome shotgun (WGS) entry which is preliminary data.</text>
</comment>
<gene>
    <name evidence="1" type="ORF">S06H3_11441</name>
</gene>
<organism evidence="1">
    <name type="scientific">marine sediment metagenome</name>
    <dbReference type="NCBI Taxonomy" id="412755"/>
    <lineage>
        <taxon>unclassified sequences</taxon>
        <taxon>metagenomes</taxon>
        <taxon>ecological metagenomes</taxon>
    </lineage>
</organism>
<reference evidence="1" key="1">
    <citation type="journal article" date="2014" name="Front. Microbiol.">
        <title>High frequency of phylogenetically diverse reductive dehalogenase-homologous genes in deep subseafloor sedimentary metagenomes.</title>
        <authorList>
            <person name="Kawai M."/>
            <person name="Futagami T."/>
            <person name="Toyoda A."/>
            <person name="Takaki Y."/>
            <person name="Nishi S."/>
            <person name="Hori S."/>
            <person name="Arai W."/>
            <person name="Tsubouchi T."/>
            <person name="Morono Y."/>
            <person name="Uchiyama I."/>
            <person name="Ito T."/>
            <person name="Fujiyama A."/>
            <person name="Inagaki F."/>
            <person name="Takami H."/>
        </authorList>
    </citation>
    <scope>NUCLEOTIDE SEQUENCE</scope>
    <source>
        <strain evidence="1">Expedition CK06-06</strain>
    </source>
</reference>
<proteinExistence type="predicted"/>
<dbReference type="AlphaFoldDB" id="X1NBH3"/>
<protein>
    <submittedName>
        <fullName evidence="1">Uncharacterized protein</fullName>
    </submittedName>
</protein>
<name>X1NBH3_9ZZZZ</name>